<comment type="catalytic activity">
    <reaction evidence="9">
        <text>4-hydroxybutanoate + 2-oxoglutarate = (R)-2-hydroxyglutarate + succinate semialdehyde</text>
        <dbReference type="Rhea" id="RHEA:24734"/>
        <dbReference type="ChEBI" id="CHEBI:15801"/>
        <dbReference type="ChEBI" id="CHEBI:16724"/>
        <dbReference type="ChEBI" id="CHEBI:16810"/>
        <dbReference type="ChEBI" id="CHEBI:57706"/>
        <dbReference type="EC" id="1.1.99.24"/>
    </reaction>
</comment>
<dbReference type="PANTHER" id="PTHR11496:SF83">
    <property type="entry name" value="HYDROXYACID-OXOACID TRANSHYDROGENASE, MITOCHONDRIAL"/>
    <property type="match status" value="1"/>
</dbReference>
<name>A0A8S1A0V6_ARCPL</name>
<dbReference type="CDD" id="cd08190">
    <property type="entry name" value="HOT"/>
    <property type="match status" value="1"/>
</dbReference>
<comment type="function">
    <text evidence="8">Catalyzes the cofactor-independent reversible oxidation of gamma-hydroxybutyrate (GHB) to succinic semialdehyde (SSA) coupled to reduction of 2-ketoglutarate (2-KG) to D-2-hydroxyglutarate (D-2-HG). L-3-hydroxybutyrate (L-3-OHB) is also a substrate for HOT when using 2-KG as hydrogen acceptor, resulting in the formation of D-2-HG.</text>
</comment>
<evidence type="ECO:0000256" key="8">
    <source>
        <dbReference type="ARBA" id="ARBA00024921"/>
    </source>
</evidence>
<comment type="subcellular location">
    <subcellularLocation>
        <location evidence="2">Mitochondrion</location>
    </subcellularLocation>
</comment>
<dbReference type="EMBL" id="CADEBC010000503">
    <property type="protein sequence ID" value="CAB3239783.1"/>
    <property type="molecule type" value="Genomic_DNA"/>
</dbReference>
<dbReference type="Gene3D" id="3.40.50.1970">
    <property type="match status" value="1"/>
</dbReference>
<organism evidence="13 14">
    <name type="scientific">Arctia plantaginis</name>
    <name type="common">Wood tiger moth</name>
    <name type="synonym">Phalaena plantaginis</name>
    <dbReference type="NCBI Taxonomy" id="874455"/>
    <lineage>
        <taxon>Eukaryota</taxon>
        <taxon>Metazoa</taxon>
        <taxon>Ecdysozoa</taxon>
        <taxon>Arthropoda</taxon>
        <taxon>Hexapoda</taxon>
        <taxon>Insecta</taxon>
        <taxon>Pterygota</taxon>
        <taxon>Neoptera</taxon>
        <taxon>Endopterygota</taxon>
        <taxon>Lepidoptera</taxon>
        <taxon>Glossata</taxon>
        <taxon>Ditrysia</taxon>
        <taxon>Noctuoidea</taxon>
        <taxon>Erebidae</taxon>
        <taxon>Arctiinae</taxon>
        <taxon>Arctia</taxon>
    </lineage>
</organism>
<dbReference type="PANTHER" id="PTHR11496">
    <property type="entry name" value="ALCOHOL DEHYDROGENASE"/>
    <property type="match status" value="1"/>
</dbReference>
<comment type="caution">
    <text evidence="13">The sequence shown here is derived from an EMBL/GenBank/DDBJ whole genome shotgun (WGS) entry which is preliminary data.</text>
</comment>
<evidence type="ECO:0000256" key="6">
    <source>
        <dbReference type="ARBA" id="ARBA00023002"/>
    </source>
</evidence>
<dbReference type="SUPFAM" id="SSF56796">
    <property type="entry name" value="Dehydroquinate synthase-like"/>
    <property type="match status" value="1"/>
</dbReference>
<evidence type="ECO:0000256" key="2">
    <source>
        <dbReference type="ARBA" id="ARBA00004173"/>
    </source>
</evidence>
<dbReference type="Pfam" id="PF00465">
    <property type="entry name" value="Fe-ADH"/>
    <property type="match status" value="1"/>
</dbReference>
<evidence type="ECO:0000259" key="11">
    <source>
        <dbReference type="Pfam" id="PF00465"/>
    </source>
</evidence>
<dbReference type="InterPro" id="IPR001670">
    <property type="entry name" value="ADH_Fe/GldA"/>
</dbReference>
<keyword evidence="7" id="KW-0496">Mitochondrion</keyword>
<dbReference type="AlphaFoldDB" id="A0A8S1A0V6"/>
<dbReference type="FunFam" id="1.20.1090.10:FF:000003">
    <property type="entry name" value="Probable hydroxyacid-oxoacid transhydrogenase, mitochondrial"/>
    <property type="match status" value="1"/>
</dbReference>
<comment type="similarity">
    <text evidence="3">Belongs to the iron-containing alcohol dehydrogenase family. Hydroxyacid-oxoacid transhydrogenase subfamily.</text>
</comment>
<evidence type="ECO:0000256" key="3">
    <source>
        <dbReference type="ARBA" id="ARBA00010005"/>
    </source>
</evidence>
<keyword evidence="5" id="KW-0809">Transit peptide</keyword>
<evidence type="ECO:0000313" key="14">
    <source>
        <dbReference type="Proteomes" id="UP000494106"/>
    </source>
</evidence>
<evidence type="ECO:0000256" key="5">
    <source>
        <dbReference type="ARBA" id="ARBA00022946"/>
    </source>
</evidence>
<reference evidence="13 14" key="1">
    <citation type="submission" date="2020-04" db="EMBL/GenBank/DDBJ databases">
        <authorList>
            <person name="Wallbank WR R."/>
            <person name="Pardo Diaz C."/>
            <person name="Kozak K."/>
            <person name="Martin S."/>
            <person name="Jiggins C."/>
            <person name="Moest M."/>
            <person name="Warren A I."/>
            <person name="Byers J.R.P. K."/>
            <person name="Montejo-Kovacevich G."/>
            <person name="Yen C E."/>
        </authorList>
    </citation>
    <scope>NUCLEOTIDE SEQUENCE [LARGE SCALE GENOMIC DNA]</scope>
</reference>
<proteinExistence type="inferred from homology"/>
<dbReference type="OrthoDB" id="339764at2759"/>
<keyword evidence="14" id="KW-1185">Reference proteome</keyword>
<dbReference type="InterPro" id="IPR039697">
    <property type="entry name" value="Alcohol_dehydrogenase_Fe"/>
</dbReference>
<dbReference type="GO" id="GO:0004022">
    <property type="term" value="F:alcohol dehydrogenase (NAD+) activity"/>
    <property type="evidence" value="ECO:0007669"/>
    <property type="project" value="InterPro"/>
</dbReference>
<feature type="domain" description="Fe-containing alcohol dehydrogenase-like C-terminal" evidence="12">
    <location>
        <begin position="270"/>
        <end position="460"/>
    </location>
</feature>
<dbReference type="Pfam" id="PF25137">
    <property type="entry name" value="ADH_Fe_C"/>
    <property type="match status" value="1"/>
</dbReference>
<gene>
    <name evidence="13" type="ORF">APLA_LOCUS7988</name>
</gene>
<comment type="catalytic activity">
    <reaction evidence="1">
        <text>(S)-3-hydroxybutanoate + 2-oxoglutarate = (R)-2-hydroxyglutarate + acetoacetate</text>
        <dbReference type="Rhea" id="RHEA:23048"/>
        <dbReference type="ChEBI" id="CHEBI:11047"/>
        <dbReference type="ChEBI" id="CHEBI:13705"/>
        <dbReference type="ChEBI" id="CHEBI:15801"/>
        <dbReference type="ChEBI" id="CHEBI:16810"/>
        <dbReference type="EC" id="1.1.99.24"/>
    </reaction>
</comment>
<dbReference type="GO" id="GO:0005739">
    <property type="term" value="C:mitochondrion"/>
    <property type="evidence" value="ECO:0007669"/>
    <property type="project" value="UniProtKB-SubCell"/>
</dbReference>
<feature type="domain" description="Alcohol dehydrogenase iron-type/glycerol dehydrogenase GldA" evidence="11">
    <location>
        <begin position="51"/>
        <end position="221"/>
    </location>
</feature>
<dbReference type="EC" id="1.1.99.24" evidence="4"/>
<dbReference type="InterPro" id="IPR042157">
    <property type="entry name" value="HOT"/>
</dbReference>
<dbReference type="FunFam" id="3.40.50.1970:FF:000003">
    <property type="entry name" value="Alcohol dehydrogenase, iron-containing"/>
    <property type="match status" value="1"/>
</dbReference>
<protein>
    <recommendedName>
        <fullName evidence="10">Probable hydroxyacid-oxoacid transhydrogenase, mitochondrial</fullName>
        <ecNumber evidence="4">1.1.99.24</ecNumber>
    </recommendedName>
</protein>
<dbReference type="Gene3D" id="1.20.1090.10">
    <property type="entry name" value="Dehydroquinate synthase-like - alpha domain"/>
    <property type="match status" value="1"/>
</dbReference>
<dbReference type="InterPro" id="IPR056798">
    <property type="entry name" value="ADH_Fe_C"/>
</dbReference>
<evidence type="ECO:0000256" key="9">
    <source>
        <dbReference type="ARBA" id="ARBA00049496"/>
    </source>
</evidence>
<evidence type="ECO:0000259" key="12">
    <source>
        <dbReference type="Pfam" id="PF25137"/>
    </source>
</evidence>
<accession>A0A8S1A0V6</accession>
<dbReference type="Proteomes" id="UP000494106">
    <property type="component" value="Unassembled WGS sequence"/>
</dbReference>
<dbReference type="GO" id="GO:0046872">
    <property type="term" value="F:metal ion binding"/>
    <property type="evidence" value="ECO:0007669"/>
    <property type="project" value="InterPro"/>
</dbReference>
<evidence type="ECO:0000256" key="4">
    <source>
        <dbReference type="ARBA" id="ARBA00013182"/>
    </source>
</evidence>
<evidence type="ECO:0000256" key="10">
    <source>
        <dbReference type="ARBA" id="ARBA00070550"/>
    </source>
</evidence>
<evidence type="ECO:0000256" key="1">
    <source>
        <dbReference type="ARBA" id="ARBA00000813"/>
    </source>
</evidence>
<sequence>MGNRKRVIDLIRTINVASCQCPAHGYRGNTQLSNATPQKDYAFEIKNSCLRYGIGVTREVGQDLVNMNAKNVCVMTDTNVVKLPAFKTTVDSLTKNGVTYKVFDRVRVEPTDSSLKEAITFARANDFDSFVAVGGGSVMDTLKAANLYSSDRDADFLDYVNAPIGKGKPVKLKMKPMIALPTTSGTGSEATGAIIFDLEELRAKTGISHDALRPTLAIVDPLHTLTMPEMVTKYSGFDIFCHALESFTAIPYNERGPAPSNPALRPSYQGSNPISDVWARFCLDTIKKYFSRAVYNSDDFEARSKMHLASSMAGVGIGSAGVHLCHGLAYSIAGKVRDFKPANDVYGASPIVPHGLSVVMTAPAVFRFTAPSDPDKHLEAASLLGTDITRVKQADAGKVLADTIIKYMAMMKIENGLKVLGYNTGDIPNLVKGALPQQRLLGLSPIRQSEEDISKLFEDSLTIY</sequence>
<keyword evidence="6" id="KW-0560">Oxidoreductase</keyword>
<evidence type="ECO:0000313" key="13">
    <source>
        <dbReference type="EMBL" id="CAB3239783.1"/>
    </source>
</evidence>
<evidence type="ECO:0000256" key="7">
    <source>
        <dbReference type="ARBA" id="ARBA00023128"/>
    </source>
</evidence>
<dbReference type="GO" id="GO:0047988">
    <property type="term" value="F:hydroxyacid-oxoacid transhydrogenase activity"/>
    <property type="evidence" value="ECO:0007669"/>
    <property type="project" value="UniProtKB-EC"/>
</dbReference>